<name>A0A835D6W5_TETSI</name>
<organism evidence="2 3">
    <name type="scientific">Tetracentron sinense</name>
    <name type="common">Spur-leaf</name>
    <dbReference type="NCBI Taxonomy" id="13715"/>
    <lineage>
        <taxon>Eukaryota</taxon>
        <taxon>Viridiplantae</taxon>
        <taxon>Streptophyta</taxon>
        <taxon>Embryophyta</taxon>
        <taxon>Tracheophyta</taxon>
        <taxon>Spermatophyta</taxon>
        <taxon>Magnoliopsida</taxon>
        <taxon>Trochodendrales</taxon>
        <taxon>Trochodendraceae</taxon>
        <taxon>Tetracentron</taxon>
    </lineage>
</organism>
<dbReference type="Pfam" id="PF01764">
    <property type="entry name" value="Lipase_3"/>
    <property type="match status" value="1"/>
</dbReference>
<dbReference type="InterPro" id="IPR002921">
    <property type="entry name" value="Fungal_lipase-type"/>
</dbReference>
<comment type="caution">
    <text evidence="2">The sequence shown here is derived from an EMBL/GenBank/DDBJ whole genome shotgun (WGS) entry which is preliminary data.</text>
</comment>
<proteinExistence type="predicted"/>
<dbReference type="AlphaFoldDB" id="A0A835D6W5"/>
<dbReference type="OrthoDB" id="58570at2759"/>
<evidence type="ECO:0000259" key="1">
    <source>
        <dbReference type="Pfam" id="PF01764"/>
    </source>
</evidence>
<dbReference type="GO" id="GO:0006629">
    <property type="term" value="P:lipid metabolic process"/>
    <property type="evidence" value="ECO:0007669"/>
    <property type="project" value="InterPro"/>
</dbReference>
<protein>
    <recommendedName>
        <fullName evidence="1">Fungal lipase-type domain-containing protein</fullName>
    </recommendedName>
</protein>
<accession>A0A835D6W5</accession>
<dbReference type="EMBL" id="JABCRI010000016">
    <property type="protein sequence ID" value="KAF8392206.1"/>
    <property type="molecule type" value="Genomic_DNA"/>
</dbReference>
<keyword evidence="3" id="KW-1185">Reference proteome</keyword>
<dbReference type="PANTHER" id="PTHR31479:SF4">
    <property type="entry name" value="FUNGAL LIPASE-LIKE DOMAIN-CONTAINING PROTEIN"/>
    <property type="match status" value="1"/>
</dbReference>
<sequence length="349" mass="39847">MATEEEYFDLSGPSRLTSVDWKCESHQRCVAASLVQGVYILERDQQMNRQGPQALAPPWFEFFGFQLLHLLIDDDDSSIIGAIYEFRPSPSNCKHHSTQDAPKYVIAFRGTIPNLDTLLQDFKSNTRLTINRLHTGSRFETANQAIENMFNEVGYSNNIWLAGHSLGSAMAMLQGKNMVVKKGILPKAFLFNPPFFSAPIEGIFMNEKLKDGIRIANSFVTAGTTRFVKGKQERAQSEDQFAALSRWAPYLFVNKEDHICCEYVGYFENREKMEKIGARRIGRVATQNSIGSLLWSPIRREESAEPLHLLPSTNLNVTLSSSQNCIEAHKLQQWWWLDLHLESKLYQYL</sequence>
<dbReference type="OMA" id="RVGPNIW"/>
<gene>
    <name evidence="2" type="ORF">HHK36_022548</name>
</gene>
<reference evidence="2 3" key="1">
    <citation type="submission" date="2020-04" db="EMBL/GenBank/DDBJ databases">
        <title>Plant Genome Project.</title>
        <authorList>
            <person name="Zhang R.-G."/>
        </authorList>
    </citation>
    <scope>NUCLEOTIDE SEQUENCE [LARGE SCALE GENOMIC DNA]</scope>
    <source>
        <strain evidence="2">YNK0</strain>
        <tissue evidence="2">Leaf</tissue>
    </source>
</reference>
<dbReference type="PANTHER" id="PTHR31479">
    <property type="entry name" value="ALPHA/BETA-HYDROLASES SUPERFAMILY PROTEIN"/>
    <property type="match status" value="1"/>
</dbReference>
<dbReference type="Gene3D" id="3.40.50.1820">
    <property type="entry name" value="alpha/beta hydrolase"/>
    <property type="match status" value="1"/>
</dbReference>
<evidence type="ECO:0000313" key="2">
    <source>
        <dbReference type="EMBL" id="KAF8392206.1"/>
    </source>
</evidence>
<evidence type="ECO:0000313" key="3">
    <source>
        <dbReference type="Proteomes" id="UP000655225"/>
    </source>
</evidence>
<dbReference type="InterPro" id="IPR029058">
    <property type="entry name" value="AB_hydrolase_fold"/>
</dbReference>
<dbReference type="Proteomes" id="UP000655225">
    <property type="component" value="Unassembled WGS sequence"/>
</dbReference>
<dbReference type="SUPFAM" id="SSF53474">
    <property type="entry name" value="alpha/beta-Hydrolases"/>
    <property type="match status" value="1"/>
</dbReference>
<feature type="domain" description="Fungal lipase-type" evidence="1">
    <location>
        <begin position="105"/>
        <end position="182"/>
    </location>
</feature>